<feature type="region of interest" description="Disordered" evidence="1">
    <location>
        <begin position="39"/>
        <end position="61"/>
    </location>
</feature>
<sequence length="61" mass="6312">MVRQQGEEGSSGGPDIGCCPYRFLRAPPSLLTTGPHPLCNSLRRPAASPGMPVPPPCSLGP</sequence>
<proteinExistence type="predicted"/>
<reference evidence="2 3" key="1">
    <citation type="submission" date="2019-11" db="EMBL/GenBank/DDBJ databases">
        <title>Whole genome sequence of Oryza granulata.</title>
        <authorList>
            <person name="Li W."/>
        </authorList>
    </citation>
    <scope>NUCLEOTIDE SEQUENCE [LARGE SCALE GENOMIC DNA]</scope>
    <source>
        <strain evidence="3">cv. Menghai</strain>
        <tissue evidence="2">Leaf</tissue>
    </source>
</reference>
<dbReference type="EMBL" id="SPHZ02000001">
    <property type="protein sequence ID" value="KAF0933566.1"/>
    <property type="molecule type" value="Genomic_DNA"/>
</dbReference>
<evidence type="ECO:0000313" key="2">
    <source>
        <dbReference type="EMBL" id="KAF0933566.1"/>
    </source>
</evidence>
<feature type="compositionally biased region" description="Pro residues" evidence="1">
    <location>
        <begin position="51"/>
        <end position="61"/>
    </location>
</feature>
<dbReference type="AlphaFoldDB" id="A0A6G1F9F2"/>
<comment type="caution">
    <text evidence="2">The sequence shown here is derived from an EMBL/GenBank/DDBJ whole genome shotgun (WGS) entry which is preliminary data.</text>
</comment>
<name>A0A6G1F9F2_9ORYZ</name>
<gene>
    <name evidence="2" type="ORF">E2562_018813</name>
</gene>
<evidence type="ECO:0000256" key="1">
    <source>
        <dbReference type="SAM" id="MobiDB-lite"/>
    </source>
</evidence>
<organism evidence="2 3">
    <name type="scientific">Oryza meyeriana var. granulata</name>
    <dbReference type="NCBI Taxonomy" id="110450"/>
    <lineage>
        <taxon>Eukaryota</taxon>
        <taxon>Viridiplantae</taxon>
        <taxon>Streptophyta</taxon>
        <taxon>Embryophyta</taxon>
        <taxon>Tracheophyta</taxon>
        <taxon>Spermatophyta</taxon>
        <taxon>Magnoliopsida</taxon>
        <taxon>Liliopsida</taxon>
        <taxon>Poales</taxon>
        <taxon>Poaceae</taxon>
        <taxon>BOP clade</taxon>
        <taxon>Oryzoideae</taxon>
        <taxon>Oryzeae</taxon>
        <taxon>Oryzinae</taxon>
        <taxon>Oryza</taxon>
        <taxon>Oryza meyeriana</taxon>
    </lineage>
</organism>
<keyword evidence="3" id="KW-1185">Reference proteome</keyword>
<dbReference type="Proteomes" id="UP000479710">
    <property type="component" value="Unassembled WGS sequence"/>
</dbReference>
<accession>A0A6G1F9F2</accession>
<evidence type="ECO:0000313" key="3">
    <source>
        <dbReference type="Proteomes" id="UP000479710"/>
    </source>
</evidence>
<protein>
    <submittedName>
        <fullName evidence="2">Uncharacterized protein</fullName>
    </submittedName>
</protein>